<dbReference type="Proteomes" id="UP000663852">
    <property type="component" value="Unassembled WGS sequence"/>
</dbReference>
<proteinExistence type="predicted"/>
<evidence type="ECO:0000256" key="1">
    <source>
        <dbReference type="SAM" id="Coils"/>
    </source>
</evidence>
<gene>
    <name evidence="3" type="ORF">EDS130_LOCUS41649</name>
</gene>
<sequence>MDESILNHLFLPHYLPNSADEDFLIKGKHENEYKLLDCLDEYFNSIAPTHLPFTLPVFRILHDGIKRWAAFQNPQNFSASNIQSTIEKLSSGSFLPLYFHTQNASILIEIDEKNQAVVSAWEVLLSTSEITSSVTRHYSCFPVATYRLRDRNQLSAKTHCEVLVDFMMNTIEYSKLPKVSGKEEEILDVPESHYVCQWWIQHFQGLIDNDTTEICLPFKKKHRDQVRSKSESSPFRRSGLWMTIKVVVQIILTKSLKENAIIIYKLFVTHFLTYIICTRPPPVDLLVHSIRKIVRRLNKIDHLIISSASESINQWIENTKNDIQDSINRIFPKSDWQQAVRMNEIRNEDLSMENFHLNNTRICKHLCRDLKAYLDGSAVREALETGVDTNGHYGDSSQNTKNIDYVPSLESLTNKCRHTMGVALTRLEIWVDTHLEQWISHGDLAGREKKFQDLLVFFEEYQNAALTHYGSTDPVGYSRFILTSLTIIRSMHHKLCQDNILKRLNAHSIQIPNLIELFEFLVLPNRDDMVRAESLYDFFKEFASKSYPDLLTDIKHVNAFGVYYAGQSLAMNNSIKQIRRQAEIDKQNKIQEVQQAKQRYTRLMDSIRGRPCSCYYDSDYNSYIECKVCSISATADRITVSIFENPMPVQRESALAVIFELQMPSEIRCYREVLWQFLNRPKHNSSNMMHRWLNVSPHQTKLSSYYHGPEKCKVNLVSSTTSVTQNYSSHPPRVGSTAIEGFLFENSLEVRISPTQPIEFKEEQHMLTPQLNHSDYKQLQFAINSTGFIQNDVIAKLSNCSLEIQPKEFVEFGSFRSGHRLQWWNLLAALETDSLSIAEESVAILITHSILQYGPVADNKSNTINSWCSESHEQLLQDHFVDELIGRMTRLLDDCELNWQNELVLIVIAMITMRILTICNSTREDHVATLTLKCRRTGEKWIQLISESMETIDSSAFDEMAKLRQKMVIIGTACLLTFSAPVDRLRRLLSSNGHVISLLKASTIVHDNSVLNKNRSSLSTFMQNILRMKERILVMVQPTLTEFLE</sequence>
<evidence type="ECO:0000259" key="2">
    <source>
        <dbReference type="Pfam" id="PF20255"/>
    </source>
</evidence>
<name>A0A815RZ29_ADIRI</name>
<dbReference type="OrthoDB" id="9991011at2759"/>
<feature type="coiled-coil region" evidence="1">
    <location>
        <begin position="579"/>
        <end position="606"/>
    </location>
</feature>
<dbReference type="Pfam" id="PF20255">
    <property type="entry name" value="DUF6606"/>
    <property type="match status" value="1"/>
</dbReference>
<feature type="domain" description="DUF6606" evidence="2">
    <location>
        <begin position="5"/>
        <end position="275"/>
    </location>
</feature>
<evidence type="ECO:0000313" key="3">
    <source>
        <dbReference type="EMBL" id="CAF1484622.1"/>
    </source>
</evidence>
<organism evidence="3 4">
    <name type="scientific">Adineta ricciae</name>
    <name type="common">Rotifer</name>
    <dbReference type="NCBI Taxonomy" id="249248"/>
    <lineage>
        <taxon>Eukaryota</taxon>
        <taxon>Metazoa</taxon>
        <taxon>Spiralia</taxon>
        <taxon>Gnathifera</taxon>
        <taxon>Rotifera</taxon>
        <taxon>Eurotatoria</taxon>
        <taxon>Bdelloidea</taxon>
        <taxon>Adinetida</taxon>
        <taxon>Adinetidae</taxon>
        <taxon>Adineta</taxon>
    </lineage>
</organism>
<dbReference type="EMBL" id="CAJNOJ010000560">
    <property type="protein sequence ID" value="CAF1484622.1"/>
    <property type="molecule type" value="Genomic_DNA"/>
</dbReference>
<keyword evidence="1" id="KW-0175">Coiled coil</keyword>
<evidence type="ECO:0000313" key="4">
    <source>
        <dbReference type="Proteomes" id="UP000663852"/>
    </source>
</evidence>
<reference evidence="3" key="1">
    <citation type="submission" date="2021-02" db="EMBL/GenBank/DDBJ databases">
        <authorList>
            <person name="Nowell W R."/>
        </authorList>
    </citation>
    <scope>NUCLEOTIDE SEQUENCE</scope>
</reference>
<accession>A0A815RZ29</accession>
<protein>
    <recommendedName>
        <fullName evidence="2">DUF6606 domain-containing protein</fullName>
    </recommendedName>
</protein>
<dbReference type="InterPro" id="IPR046541">
    <property type="entry name" value="DUF6606"/>
</dbReference>
<comment type="caution">
    <text evidence="3">The sequence shown here is derived from an EMBL/GenBank/DDBJ whole genome shotgun (WGS) entry which is preliminary data.</text>
</comment>
<dbReference type="AlphaFoldDB" id="A0A815RZ29"/>